<gene>
    <name evidence="7" type="ORF">SAMN05660742_11727</name>
</gene>
<dbReference type="PROSITE" id="PS50885">
    <property type="entry name" value="HAMP"/>
    <property type="match status" value="1"/>
</dbReference>
<dbReference type="Pfam" id="PF00015">
    <property type="entry name" value="MCPsignal"/>
    <property type="match status" value="1"/>
</dbReference>
<dbReference type="STRING" id="84035.SAMN05660742_11727"/>
<dbReference type="Pfam" id="PF12729">
    <property type="entry name" value="4HB_MCP_1"/>
    <property type="match status" value="1"/>
</dbReference>
<dbReference type="GO" id="GO:0006935">
    <property type="term" value="P:chemotaxis"/>
    <property type="evidence" value="ECO:0007669"/>
    <property type="project" value="InterPro"/>
</dbReference>
<dbReference type="CDD" id="cd19411">
    <property type="entry name" value="MCP2201-like_sensor"/>
    <property type="match status" value="1"/>
</dbReference>
<dbReference type="CDD" id="cd11386">
    <property type="entry name" value="MCP_signal"/>
    <property type="match status" value="1"/>
</dbReference>
<dbReference type="Pfam" id="PF00672">
    <property type="entry name" value="HAMP"/>
    <property type="match status" value="1"/>
</dbReference>
<name>A0A1H7C000_9FIRM</name>
<evidence type="ECO:0000313" key="8">
    <source>
        <dbReference type="Proteomes" id="UP000199662"/>
    </source>
</evidence>
<keyword evidence="4" id="KW-1133">Transmembrane helix</keyword>
<keyword evidence="1 3" id="KW-0807">Transducer</keyword>
<dbReference type="Gene3D" id="6.10.340.10">
    <property type="match status" value="1"/>
</dbReference>
<dbReference type="EMBL" id="FNZK01000017">
    <property type="protein sequence ID" value="SEJ78925.1"/>
    <property type="molecule type" value="Genomic_DNA"/>
</dbReference>
<dbReference type="GO" id="GO:0004888">
    <property type="term" value="F:transmembrane signaling receptor activity"/>
    <property type="evidence" value="ECO:0007669"/>
    <property type="project" value="InterPro"/>
</dbReference>
<dbReference type="SMART" id="SM00304">
    <property type="entry name" value="HAMP"/>
    <property type="match status" value="1"/>
</dbReference>
<evidence type="ECO:0000256" key="1">
    <source>
        <dbReference type="ARBA" id="ARBA00023224"/>
    </source>
</evidence>
<evidence type="ECO:0000259" key="5">
    <source>
        <dbReference type="PROSITE" id="PS50111"/>
    </source>
</evidence>
<evidence type="ECO:0000259" key="6">
    <source>
        <dbReference type="PROSITE" id="PS50885"/>
    </source>
</evidence>
<dbReference type="PRINTS" id="PR00260">
    <property type="entry name" value="CHEMTRNSDUCR"/>
</dbReference>
<dbReference type="PROSITE" id="PS50111">
    <property type="entry name" value="CHEMOTAXIS_TRANSDUC_2"/>
    <property type="match status" value="1"/>
</dbReference>
<comment type="similarity">
    <text evidence="2">Belongs to the methyl-accepting chemotaxis (MCP) protein family.</text>
</comment>
<dbReference type="PANTHER" id="PTHR32089:SF112">
    <property type="entry name" value="LYSOZYME-LIKE PROTEIN-RELATED"/>
    <property type="match status" value="1"/>
</dbReference>
<feature type="transmembrane region" description="Helical" evidence="4">
    <location>
        <begin position="195"/>
        <end position="215"/>
    </location>
</feature>
<reference evidence="7 8" key="1">
    <citation type="submission" date="2016-10" db="EMBL/GenBank/DDBJ databases">
        <authorList>
            <person name="de Groot N.N."/>
        </authorList>
    </citation>
    <scope>NUCLEOTIDE SEQUENCE [LARGE SCALE GENOMIC DNA]</scope>
    <source>
        <strain evidence="7 8">DSM 2179</strain>
    </source>
</reference>
<dbReference type="InterPro" id="IPR003660">
    <property type="entry name" value="HAMP_dom"/>
</dbReference>
<dbReference type="GO" id="GO:0016020">
    <property type="term" value="C:membrane"/>
    <property type="evidence" value="ECO:0007669"/>
    <property type="project" value="InterPro"/>
</dbReference>
<dbReference type="Proteomes" id="UP000199662">
    <property type="component" value="Unassembled WGS sequence"/>
</dbReference>
<feature type="domain" description="Methyl-accepting transducer" evidence="5">
    <location>
        <begin position="288"/>
        <end position="524"/>
    </location>
</feature>
<evidence type="ECO:0000256" key="2">
    <source>
        <dbReference type="ARBA" id="ARBA00029447"/>
    </source>
</evidence>
<dbReference type="SMART" id="SM00283">
    <property type="entry name" value="MA"/>
    <property type="match status" value="1"/>
</dbReference>
<dbReference type="InterPro" id="IPR024478">
    <property type="entry name" value="HlyB_4HB_MCP"/>
</dbReference>
<dbReference type="CDD" id="cd06225">
    <property type="entry name" value="HAMP"/>
    <property type="match status" value="1"/>
</dbReference>
<keyword evidence="4" id="KW-0472">Membrane</keyword>
<evidence type="ECO:0000256" key="3">
    <source>
        <dbReference type="PROSITE-ProRule" id="PRU00284"/>
    </source>
</evidence>
<dbReference type="InterPro" id="IPR004089">
    <property type="entry name" value="MCPsignal_dom"/>
</dbReference>
<organism evidence="7 8">
    <name type="scientific">Propionispira arboris</name>
    <dbReference type="NCBI Taxonomy" id="84035"/>
    <lineage>
        <taxon>Bacteria</taxon>
        <taxon>Bacillati</taxon>
        <taxon>Bacillota</taxon>
        <taxon>Negativicutes</taxon>
        <taxon>Selenomonadales</taxon>
        <taxon>Selenomonadaceae</taxon>
        <taxon>Propionispira</taxon>
    </lineage>
</organism>
<dbReference type="Gene3D" id="1.10.287.950">
    <property type="entry name" value="Methyl-accepting chemotaxis protein"/>
    <property type="match status" value="1"/>
</dbReference>
<dbReference type="AlphaFoldDB" id="A0A1H7C000"/>
<dbReference type="InterPro" id="IPR047347">
    <property type="entry name" value="YvaQ-like_sensor"/>
</dbReference>
<sequence length="574" mass="61734">MRYMSFLDNIKVSLKIGILVIIALVIVGVVGGVGYVYLQKANTNLTVLYEDRLVPVKLINGIRTDIAKANTALLELMITEDDSKNKELKKAIDDIAGNTNTVYGQLDKMKMDAKGQELFANIKTATANFRNVRSKVLDLALQNKNAEAYALYEKDVYPASIAFAKSLDDFADYYSNLSEQMKVDSENSASEANRISWGILFLAFLLLGFSGFYISKVITKPLGFMVSVCKEFENGDFRDKPRKLVRSDEVGQLADALASMRDSLRRLMKNVNVSAEQLAASSEELTASAEQSAQASTQVAVSITDVANVAVEQMKATDDTSGVVEQISAGIEEISAGANEVTHQVLQTEEQAKKGTIAVGKAVKQMKSIENTVISSAQVVSKLGERSKEIGQIVDTISGIAGQTNLLALNAAIEAARAGEQGRGFAVVAEEVRKLAEQSQEAAKQIAELIGQIQGETENAVQAMNTGTHEVKIGAEVVTESGQAFEDIAKRVNQVTGKVQGISTAIEHMATSSQQIVVSVQKIDGFSKHVVGETESVSAATEQQSASMEEIASASQALAQLAVGLQTEVKKFRI</sequence>
<feature type="transmembrane region" description="Helical" evidence="4">
    <location>
        <begin position="12"/>
        <end position="38"/>
    </location>
</feature>
<dbReference type="GO" id="GO:0007165">
    <property type="term" value="P:signal transduction"/>
    <property type="evidence" value="ECO:0007669"/>
    <property type="project" value="UniProtKB-KW"/>
</dbReference>
<keyword evidence="8" id="KW-1185">Reference proteome</keyword>
<feature type="domain" description="HAMP" evidence="6">
    <location>
        <begin position="216"/>
        <end position="269"/>
    </location>
</feature>
<dbReference type="PANTHER" id="PTHR32089">
    <property type="entry name" value="METHYL-ACCEPTING CHEMOTAXIS PROTEIN MCPB"/>
    <property type="match status" value="1"/>
</dbReference>
<dbReference type="InterPro" id="IPR004090">
    <property type="entry name" value="Chemotax_Me-accpt_rcpt"/>
</dbReference>
<evidence type="ECO:0000313" key="7">
    <source>
        <dbReference type="EMBL" id="SEJ78925.1"/>
    </source>
</evidence>
<proteinExistence type="inferred from homology"/>
<dbReference type="SUPFAM" id="SSF58104">
    <property type="entry name" value="Methyl-accepting chemotaxis protein (MCP) signaling domain"/>
    <property type="match status" value="1"/>
</dbReference>
<accession>A0A1H7C000</accession>
<keyword evidence="4" id="KW-0812">Transmembrane</keyword>
<protein>
    <submittedName>
        <fullName evidence="7">Methyl-accepting chemotaxis protein</fullName>
    </submittedName>
</protein>
<evidence type="ECO:0000256" key="4">
    <source>
        <dbReference type="SAM" id="Phobius"/>
    </source>
</evidence>